<evidence type="ECO:0000313" key="3">
    <source>
        <dbReference type="Proteomes" id="UP000750334"/>
    </source>
</evidence>
<name>A0A9P7B4P2_MAUEX</name>
<protein>
    <recommendedName>
        <fullName evidence="1">HAT C-terminal dimerisation domain-containing protein</fullName>
    </recommendedName>
</protein>
<dbReference type="OrthoDB" id="4036530at2759"/>
<proteinExistence type="predicted"/>
<evidence type="ECO:0000259" key="1">
    <source>
        <dbReference type="Pfam" id="PF05699"/>
    </source>
</evidence>
<gene>
    <name evidence="2" type="ORF">C6P45_002199</name>
</gene>
<comment type="caution">
    <text evidence="2">The sequence shown here is derived from an EMBL/GenBank/DDBJ whole genome shotgun (WGS) entry which is preliminary data.</text>
</comment>
<dbReference type="EMBL" id="PUHR01000214">
    <property type="protein sequence ID" value="KAG0658388.1"/>
    <property type="molecule type" value="Genomic_DNA"/>
</dbReference>
<dbReference type="AlphaFoldDB" id="A0A9P7B4P2"/>
<reference evidence="2 3" key="1">
    <citation type="submission" date="2020-11" db="EMBL/GenBank/DDBJ databases">
        <title>Kefir isolates.</title>
        <authorList>
            <person name="Marcisauskas S."/>
            <person name="Kim Y."/>
            <person name="Blasche S."/>
        </authorList>
    </citation>
    <scope>NUCLEOTIDE SEQUENCE [LARGE SCALE GENOMIC DNA]</scope>
    <source>
        <strain evidence="2 3">OG2</strain>
    </source>
</reference>
<dbReference type="GO" id="GO:0046983">
    <property type="term" value="F:protein dimerization activity"/>
    <property type="evidence" value="ECO:0007669"/>
    <property type="project" value="InterPro"/>
</dbReference>
<organism evidence="2 3">
    <name type="scientific">Maudiozyma exigua</name>
    <name type="common">Yeast</name>
    <name type="synonym">Kazachstania exigua</name>
    <dbReference type="NCBI Taxonomy" id="34358"/>
    <lineage>
        <taxon>Eukaryota</taxon>
        <taxon>Fungi</taxon>
        <taxon>Dikarya</taxon>
        <taxon>Ascomycota</taxon>
        <taxon>Saccharomycotina</taxon>
        <taxon>Saccharomycetes</taxon>
        <taxon>Saccharomycetales</taxon>
        <taxon>Saccharomycetaceae</taxon>
        <taxon>Maudiozyma</taxon>
    </lineage>
</organism>
<dbReference type="InterPro" id="IPR012337">
    <property type="entry name" value="RNaseH-like_sf"/>
</dbReference>
<keyword evidence="3" id="KW-1185">Reference proteome</keyword>
<dbReference type="InterPro" id="IPR008906">
    <property type="entry name" value="HATC_C_dom"/>
</dbReference>
<feature type="domain" description="HAT C-terminal dimerisation" evidence="1">
    <location>
        <begin position="76"/>
        <end position="146"/>
    </location>
</feature>
<dbReference type="Pfam" id="PF05699">
    <property type="entry name" value="Dimer_Tnp_hAT"/>
    <property type="match status" value="1"/>
</dbReference>
<dbReference type="SUPFAM" id="SSF53098">
    <property type="entry name" value="Ribonuclease H-like"/>
    <property type="match status" value="1"/>
</dbReference>
<evidence type="ECO:0000313" key="2">
    <source>
        <dbReference type="EMBL" id="KAG0658388.1"/>
    </source>
</evidence>
<accession>A0A9P7B4P2</accession>
<sequence>MVSPGKFNAMREKALKELYSFIRKNSDLIVQNEEKDEVGEDYLFLTYLNRGINLPSSNDDEIAIYLNETRISSPNSIENHAESYFTYWIQRREVYPSLCPLALSLMYTKSSSVDVERLFSQARYVLERRGKMKANTFNILMRLKHNFQLFGLSSNNVNTVYDDRYLDKAIDVDDKLSPSDSDTDTDDLWEL</sequence>
<dbReference type="Proteomes" id="UP000750334">
    <property type="component" value="Unassembled WGS sequence"/>
</dbReference>